<evidence type="ECO:0000259" key="2">
    <source>
        <dbReference type="Pfam" id="PF25064"/>
    </source>
</evidence>
<keyword evidence="1" id="KW-0472">Membrane</keyword>
<name>A0ABR7Q524_9FLAO</name>
<dbReference type="PIRSF" id="PIRSF030959">
    <property type="entry name" value="UCP030959"/>
    <property type="match status" value="1"/>
</dbReference>
<protein>
    <recommendedName>
        <fullName evidence="2">Tetratricopeptide repeat protein 21A/21B fifth ARM repeats domain-containing protein</fullName>
    </recommendedName>
</protein>
<dbReference type="Gene3D" id="1.25.40.10">
    <property type="entry name" value="Tetratricopeptide repeat domain"/>
    <property type="match status" value="1"/>
</dbReference>
<gene>
    <name evidence="3" type="ORF">H2O64_02970</name>
</gene>
<organism evidence="3 4">
    <name type="scientific">Kordia aestuariivivens</name>
    <dbReference type="NCBI Taxonomy" id="2759037"/>
    <lineage>
        <taxon>Bacteria</taxon>
        <taxon>Pseudomonadati</taxon>
        <taxon>Bacteroidota</taxon>
        <taxon>Flavobacteriia</taxon>
        <taxon>Flavobacteriales</taxon>
        <taxon>Flavobacteriaceae</taxon>
        <taxon>Kordia</taxon>
    </lineage>
</organism>
<keyword evidence="1" id="KW-1133">Transmembrane helix</keyword>
<keyword evidence="4" id="KW-1185">Reference proteome</keyword>
<dbReference type="Pfam" id="PF25064">
    <property type="entry name" value="ARM_TT21_5th"/>
    <property type="match status" value="1"/>
</dbReference>
<dbReference type="SUPFAM" id="SSF48452">
    <property type="entry name" value="TPR-like"/>
    <property type="match status" value="1"/>
</dbReference>
<sequence length="245" mass="28961">MLRFYSPVLILQIYCLYHAYKNKKDYFWYLIIFMVPLLGAILYLLTQVFNKTDLEKVADEIVTIIVPSKKVKDAEKRLAFADTFQNRVALADAHFENADYENASKHYEAALKGNFKKDFYVMAQMISAMSQSQNYEEVIRLADEIKDKHEFKNSKSQYIYGLALDKLGRIEEAEQNLKVIDQRYSNYGERLTLAKFYYKNGKRAKAVEVLDEIIIESEHMTKPNRRIYRQVITNVRKFREELDNE</sequence>
<accession>A0ABR7Q524</accession>
<evidence type="ECO:0000313" key="4">
    <source>
        <dbReference type="Proteomes" id="UP000619238"/>
    </source>
</evidence>
<dbReference type="InterPro" id="IPR056835">
    <property type="entry name" value="ARM_TT21_5th"/>
</dbReference>
<dbReference type="Proteomes" id="UP000619238">
    <property type="component" value="Unassembled WGS sequence"/>
</dbReference>
<feature type="transmembrane region" description="Helical" evidence="1">
    <location>
        <begin position="26"/>
        <end position="46"/>
    </location>
</feature>
<dbReference type="RefSeq" id="WP_187560643.1">
    <property type="nucleotide sequence ID" value="NZ_JACGWS010000001.1"/>
</dbReference>
<dbReference type="InterPro" id="IPR011990">
    <property type="entry name" value="TPR-like_helical_dom_sf"/>
</dbReference>
<comment type="caution">
    <text evidence="3">The sequence shown here is derived from an EMBL/GenBank/DDBJ whole genome shotgun (WGS) entry which is preliminary data.</text>
</comment>
<feature type="domain" description="Tetratricopeptide repeat protein 21A/21B fifth ARM repeats" evidence="2">
    <location>
        <begin position="87"/>
        <end position="178"/>
    </location>
</feature>
<evidence type="ECO:0000256" key="1">
    <source>
        <dbReference type="SAM" id="Phobius"/>
    </source>
</evidence>
<keyword evidence="1" id="KW-0812">Transmembrane</keyword>
<dbReference type="InterPro" id="IPR014562">
    <property type="entry name" value="UCP030959_TPR_rpt-cont"/>
</dbReference>
<proteinExistence type="predicted"/>
<evidence type="ECO:0000313" key="3">
    <source>
        <dbReference type="EMBL" id="MBC8753618.1"/>
    </source>
</evidence>
<dbReference type="EMBL" id="JACGWS010000001">
    <property type="protein sequence ID" value="MBC8753618.1"/>
    <property type="molecule type" value="Genomic_DNA"/>
</dbReference>
<reference evidence="3 4" key="1">
    <citation type="submission" date="2020-07" db="EMBL/GenBank/DDBJ databases">
        <title>Description of Kordia aestuariivivens sp. nov., isolated from a tidal flat.</title>
        <authorList>
            <person name="Park S."/>
            <person name="Yoon J.-H."/>
        </authorList>
    </citation>
    <scope>NUCLEOTIDE SEQUENCE [LARGE SCALE GENOMIC DNA]</scope>
    <source>
        <strain evidence="3 4">YSTF-M3</strain>
    </source>
</reference>